<proteinExistence type="predicted"/>
<keyword evidence="3" id="KW-1185">Reference proteome</keyword>
<organism evidence="2 3">
    <name type="scientific">Oikopleura dioica</name>
    <name type="common">Tunicate</name>
    <dbReference type="NCBI Taxonomy" id="34765"/>
    <lineage>
        <taxon>Eukaryota</taxon>
        <taxon>Metazoa</taxon>
        <taxon>Chordata</taxon>
        <taxon>Tunicata</taxon>
        <taxon>Appendicularia</taxon>
        <taxon>Copelata</taxon>
        <taxon>Oikopleuridae</taxon>
        <taxon>Oikopleura</taxon>
    </lineage>
</organism>
<gene>
    <name evidence="2" type="ORF">OKIOD_LOCUS2959</name>
</gene>
<dbReference type="Proteomes" id="UP001158576">
    <property type="component" value="Chromosome PAR"/>
</dbReference>
<keyword evidence="1" id="KW-0472">Membrane</keyword>
<keyword evidence="1" id="KW-0812">Transmembrane</keyword>
<accession>A0ABN7RYI9</accession>
<reference evidence="2 3" key="1">
    <citation type="submission" date="2021-04" db="EMBL/GenBank/DDBJ databases">
        <authorList>
            <person name="Bliznina A."/>
        </authorList>
    </citation>
    <scope>NUCLEOTIDE SEQUENCE [LARGE SCALE GENOMIC DNA]</scope>
</reference>
<name>A0ABN7RYI9_OIKDI</name>
<evidence type="ECO:0000256" key="1">
    <source>
        <dbReference type="SAM" id="Phobius"/>
    </source>
</evidence>
<evidence type="ECO:0000313" key="2">
    <source>
        <dbReference type="EMBL" id="CAG5086914.1"/>
    </source>
</evidence>
<protein>
    <submittedName>
        <fullName evidence="2">Oidioi.mRNA.OKI2018_I69.PAR.g11401.t1.cds</fullName>
    </submittedName>
</protein>
<dbReference type="EMBL" id="OU015568">
    <property type="protein sequence ID" value="CAG5086914.1"/>
    <property type="molecule type" value="Genomic_DNA"/>
</dbReference>
<feature type="transmembrane region" description="Helical" evidence="1">
    <location>
        <begin position="20"/>
        <end position="43"/>
    </location>
</feature>
<sequence>MTENEKSVEDKEEYPTDPKAIGNIVFIFIIIMVLAIKSCYSVYYQSKVTKSKSLTETSSVDDEVFSIEVTEV</sequence>
<evidence type="ECO:0000313" key="3">
    <source>
        <dbReference type="Proteomes" id="UP001158576"/>
    </source>
</evidence>
<keyword evidence="1" id="KW-1133">Transmembrane helix</keyword>